<gene>
    <name evidence="9" type="ORF">CR513_24330</name>
</gene>
<evidence type="ECO:0000313" key="9">
    <source>
        <dbReference type="EMBL" id="RDX93419.1"/>
    </source>
</evidence>
<evidence type="ECO:0000259" key="8">
    <source>
        <dbReference type="Pfam" id="PF17921"/>
    </source>
</evidence>
<keyword evidence="2" id="KW-0548">Nucleotidyltransferase</keyword>
<comment type="caution">
    <text evidence="9">The sequence shown here is derived from an EMBL/GenBank/DDBJ whole genome shotgun (WGS) entry which is preliminary data.</text>
</comment>
<accession>A0A371GSA4</accession>
<evidence type="ECO:0000256" key="3">
    <source>
        <dbReference type="ARBA" id="ARBA00022722"/>
    </source>
</evidence>
<evidence type="ECO:0000256" key="6">
    <source>
        <dbReference type="ARBA" id="ARBA00022918"/>
    </source>
</evidence>
<dbReference type="SUPFAM" id="SSF56672">
    <property type="entry name" value="DNA/RNA polymerases"/>
    <property type="match status" value="1"/>
</dbReference>
<dbReference type="OrthoDB" id="10055717at2759"/>
<keyword evidence="3" id="KW-0540">Nuclease</keyword>
<feature type="domain" description="Integrase zinc-binding" evidence="8">
    <location>
        <begin position="131"/>
        <end position="183"/>
    </location>
</feature>
<protein>
    <submittedName>
        <fullName evidence="9">Uncharacterized protein</fullName>
    </submittedName>
</protein>
<dbReference type="PANTHER" id="PTHR37984">
    <property type="entry name" value="PROTEIN CBG26694"/>
    <property type="match status" value="1"/>
</dbReference>
<evidence type="ECO:0000256" key="2">
    <source>
        <dbReference type="ARBA" id="ARBA00022695"/>
    </source>
</evidence>
<keyword evidence="4" id="KW-0255">Endonuclease</keyword>
<dbReference type="InterPro" id="IPR050951">
    <property type="entry name" value="Retrovirus_Pol_polyprotein"/>
</dbReference>
<dbReference type="GO" id="GO:0003964">
    <property type="term" value="F:RNA-directed DNA polymerase activity"/>
    <property type="evidence" value="ECO:0007669"/>
    <property type="project" value="UniProtKB-KW"/>
</dbReference>
<dbReference type="AlphaFoldDB" id="A0A371GSA4"/>
<evidence type="ECO:0000256" key="5">
    <source>
        <dbReference type="ARBA" id="ARBA00022801"/>
    </source>
</evidence>
<reference evidence="9" key="1">
    <citation type="submission" date="2018-05" db="EMBL/GenBank/DDBJ databases">
        <title>Draft genome of Mucuna pruriens seed.</title>
        <authorList>
            <person name="Nnadi N.E."/>
            <person name="Vos R."/>
            <person name="Hasami M.H."/>
            <person name="Devisetty U.K."/>
            <person name="Aguiy J.C."/>
        </authorList>
    </citation>
    <scope>NUCLEOTIDE SEQUENCE [LARGE SCALE GENOMIC DNA]</scope>
    <source>
        <strain evidence="9">JCA_2017</strain>
    </source>
</reference>
<feature type="domain" description="Reverse transcriptase RNase H-like" evidence="7">
    <location>
        <begin position="2"/>
        <end position="45"/>
    </location>
</feature>
<dbReference type="EMBL" id="QJKJ01004613">
    <property type="protein sequence ID" value="RDX93419.1"/>
    <property type="molecule type" value="Genomic_DNA"/>
</dbReference>
<dbReference type="InterPro" id="IPR041373">
    <property type="entry name" value="RT_RNaseH"/>
</dbReference>
<keyword evidence="6" id="KW-0695">RNA-directed DNA polymerase</keyword>
<keyword evidence="5" id="KW-0378">Hydrolase</keyword>
<dbReference type="Gene3D" id="1.10.340.70">
    <property type="match status" value="1"/>
</dbReference>
<dbReference type="PANTHER" id="PTHR37984:SF5">
    <property type="entry name" value="PROTEIN NYNRIN-LIKE"/>
    <property type="match status" value="1"/>
</dbReference>
<organism evidence="9 10">
    <name type="scientific">Mucuna pruriens</name>
    <name type="common">Velvet bean</name>
    <name type="synonym">Dolichos pruriens</name>
    <dbReference type="NCBI Taxonomy" id="157652"/>
    <lineage>
        <taxon>Eukaryota</taxon>
        <taxon>Viridiplantae</taxon>
        <taxon>Streptophyta</taxon>
        <taxon>Embryophyta</taxon>
        <taxon>Tracheophyta</taxon>
        <taxon>Spermatophyta</taxon>
        <taxon>Magnoliopsida</taxon>
        <taxon>eudicotyledons</taxon>
        <taxon>Gunneridae</taxon>
        <taxon>Pentapetalae</taxon>
        <taxon>rosids</taxon>
        <taxon>fabids</taxon>
        <taxon>Fabales</taxon>
        <taxon>Fabaceae</taxon>
        <taxon>Papilionoideae</taxon>
        <taxon>50 kb inversion clade</taxon>
        <taxon>NPAAA clade</taxon>
        <taxon>indigoferoid/millettioid clade</taxon>
        <taxon>Phaseoleae</taxon>
        <taxon>Mucuna</taxon>
    </lineage>
</organism>
<keyword evidence="1" id="KW-0808">Transferase</keyword>
<dbReference type="GO" id="GO:0016787">
    <property type="term" value="F:hydrolase activity"/>
    <property type="evidence" value="ECO:0007669"/>
    <property type="project" value="UniProtKB-KW"/>
</dbReference>
<dbReference type="Proteomes" id="UP000257109">
    <property type="component" value="Unassembled WGS sequence"/>
</dbReference>
<dbReference type="Pfam" id="PF17917">
    <property type="entry name" value="RT_RNaseH"/>
    <property type="match status" value="1"/>
</dbReference>
<evidence type="ECO:0000259" key="7">
    <source>
        <dbReference type="Pfam" id="PF17917"/>
    </source>
</evidence>
<name>A0A371GSA4_MUCPR</name>
<dbReference type="GO" id="GO:0004519">
    <property type="term" value="F:endonuclease activity"/>
    <property type="evidence" value="ECO:0007669"/>
    <property type="project" value="UniProtKB-KW"/>
</dbReference>
<feature type="non-terminal residue" evidence="9">
    <location>
        <position position="1"/>
    </location>
</feature>
<evidence type="ECO:0000256" key="1">
    <source>
        <dbReference type="ARBA" id="ARBA00022679"/>
    </source>
</evidence>
<proteinExistence type="predicted"/>
<sequence length="186" mass="21869">MDKFRAYLLGSKIIVFSNHAILKYLLKKLDVKPRLIRWMLLLQVFNLEIRDKSGANNTVADHLSYIQGRGQPWFADICNFLVTSTFPPSASRAYKAKLESKAKYYVWDNPRLWRFCNDQITRKCISDNEFLSVLHFCHSAPGDSHCRSTWTAQKVLDYGFYWPTIYRDAHEFVSAYEQCQRARMPQ</sequence>
<evidence type="ECO:0000313" key="10">
    <source>
        <dbReference type="Proteomes" id="UP000257109"/>
    </source>
</evidence>
<dbReference type="InterPro" id="IPR041588">
    <property type="entry name" value="Integrase_H2C2"/>
</dbReference>
<keyword evidence="10" id="KW-1185">Reference proteome</keyword>
<dbReference type="InterPro" id="IPR043502">
    <property type="entry name" value="DNA/RNA_pol_sf"/>
</dbReference>
<evidence type="ECO:0000256" key="4">
    <source>
        <dbReference type="ARBA" id="ARBA00022759"/>
    </source>
</evidence>
<dbReference type="Pfam" id="PF17921">
    <property type="entry name" value="Integrase_H2C2"/>
    <property type="match status" value="1"/>
</dbReference>